<proteinExistence type="predicted"/>
<gene>
    <name evidence="1" type="ORF">EDC18_102389</name>
</gene>
<keyword evidence="2" id="KW-1185">Reference proteome</keyword>
<dbReference type="EMBL" id="SMAL01000002">
    <property type="protein sequence ID" value="TCT16370.1"/>
    <property type="molecule type" value="Genomic_DNA"/>
</dbReference>
<dbReference type="RefSeq" id="WP_165878476.1">
    <property type="nucleotide sequence ID" value="NZ_SMAL01000002.1"/>
</dbReference>
<protein>
    <recommendedName>
        <fullName evidence="3">50S ribosomal protein L29</fullName>
    </recommendedName>
</protein>
<organism evidence="1 2">
    <name type="scientific">Natranaerovirga pectinivora</name>
    <dbReference type="NCBI Taxonomy" id="682400"/>
    <lineage>
        <taxon>Bacteria</taxon>
        <taxon>Bacillati</taxon>
        <taxon>Bacillota</taxon>
        <taxon>Clostridia</taxon>
        <taxon>Lachnospirales</taxon>
        <taxon>Natranaerovirgaceae</taxon>
        <taxon>Natranaerovirga</taxon>
    </lineage>
</organism>
<accession>A0A4R3MP74</accession>
<evidence type="ECO:0008006" key="3">
    <source>
        <dbReference type="Google" id="ProtNLM"/>
    </source>
</evidence>
<name>A0A4R3MP74_9FIRM</name>
<sequence>MITITKEEAKNISSLLGFLQAMEQIRLNYLLENNATEEDTATIRTRLKEVGQVMQKLN</sequence>
<comment type="caution">
    <text evidence="1">The sequence shown here is derived from an EMBL/GenBank/DDBJ whole genome shotgun (WGS) entry which is preliminary data.</text>
</comment>
<evidence type="ECO:0000313" key="2">
    <source>
        <dbReference type="Proteomes" id="UP000294902"/>
    </source>
</evidence>
<reference evidence="1 2" key="1">
    <citation type="submission" date="2019-03" db="EMBL/GenBank/DDBJ databases">
        <title>Genomic Encyclopedia of Type Strains, Phase IV (KMG-IV): sequencing the most valuable type-strain genomes for metagenomic binning, comparative biology and taxonomic classification.</title>
        <authorList>
            <person name="Goeker M."/>
        </authorList>
    </citation>
    <scope>NUCLEOTIDE SEQUENCE [LARGE SCALE GENOMIC DNA]</scope>
    <source>
        <strain evidence="1 2">DSM 24629</strain>
    </source>
</reference>
<dbReference type="Proteomes" id="UP000294902">
    <property type="component" value="Unassembled WGS sequence"/>
</dbReference>
<dbReference type="AlphaFoldDB" id="A0A4R3MP74"/>
<evidence type="ECO:0000313" key="1">
    <source>
        <dbReference type="EMBL" id="TCT16370.1"/>
    </source>
</evidence>